<evidence type="ECO:0000313" key="7">
    <source>
        <dbReference type="Proteomes" id="UP000540685"/>
    </source>
</evidence>
<dbReference type="SMART" id="SM00729">
    <property type="entry name" value="Elp3"/>
    <property type="match status" value="1"/>
</dbReference>
<dbReference type="RefSeq" id="WP_184540697.1">
    <property type="nucleotide sequence ID" value="NZ_JACHMP010000001.1"/>
</dbReference>
<dbReference type="AlphaFoldDB" id="A0A7W9IBC9"/>
<name>A0A7W9IBC9_9ACTN</name>
<dbReference type="InterPro" id="IPR006638">
    <property type="entry name" value="Elp3/MiaA/NifB-like_rSAM"/>
</dbReference>
<evidence type="ECO:0000259" key="5">
    <source>
        <dbReference type="PROSITE" id="PS51918"/>
    </source>
</evidence>
<dbReference type="PANTHER" id="PTHR11228:SF7">
    <property type="entry name" value="PQQA PEPTIDE CYCLASE"/>
    <property type="match status" value="1"/>
</dbReference>
<keyword evidence="3" id="KW-0408">Iron</keyword>
<dbReference type="PROSITE" id="PS51918">
    <property type="entry name" value="RADICAL_SAM"/>
    <property type="match status" value="1"/>
</dbReference>
<organism evidence="6 7">
    <name type="scientific">Streptosporangium becharense</name>
    <dbReference type="NCBI Taxonomy" id="1816182"/>
    <lineage>
        <taxon>Bacteria</taxon>
        <taxon>Bacillati</taxon>
        <taxon>Actinomycetota</taxon>
        <taxon>Actinomycetes</taxon>
        <taxon>Streptosporangiales</taxon>
        <taxon>Streptosporangiaceae</taxon>
        <taxon>Streptosporangium</taxon>
    </lineage>
</organism>
<accession>A0A7W9IBC9</accession>
<reference evidence="6 7" key="1">
    <citation type="submission" date="2020-08" db="EMBL/GenBank/DDBJ databases">
        <title>Sequencing the genomes of 1000 actinobacteria strains.</title>
        <authorList>
            <person name="Klenk H.-P."/>
        </authorList>
    </citation>
    <scope>NUCLEOTIDE SEQUENCE [LARGE SCALE GENOMIC DNA]</scope>
    <source>
        <strain evidence="6 7">DSM 46887</strain>
    </source>
</reference>
<dbReference type="InterPro" id="IPR050377">
    <property type="entry name" value="Radical_SAM_PqqE_MftC-like"/>
</dbReference>
<keyword evidence="1" id="KW-0949">S-adenosyl-L-methionine</keyword>
<dbReference type="PANTHER" id="PTHR11228">
    <property type="entry name" value="RADICAL SAM DOMAIN PROTEIN"/>
    <property type="match status" value="1"/>
</dbReference>
<dbReference type="SFLD" id="SFLDS00029">
    <property type="entry name" value="Radical_SAM"/>
    <property type="match status" value="1"/>
</dbReference>
<dbReference type="GO" id="GO:0051536">
    <property type="term" value="F:iron-sulfur cluster binding"/>
    <property type="evidence" value="ECO:0007669"/>
    <property type="project" value="UniProtKB-KW"/>
</dbReference>
<keyword evidence="2" id="KW-0479">Metal-binding</keyword>
<keyword evidence="4" id="KW-0411">Iron-sulfur</keyword>
<protein>
    <submittedName>
        <fullName evidence="6">MoaA/NifB/PqqE/SkfB family radical SAM enzyme</fullName>
    </submittedName>
</protein>
<dbReference type="SFLD" id="SFLDG01067">
    <property type="entry name" value="SPASM/twitch_domain_containing"/>
    <property type="match status" value="1"/>
</dbReference>
<evidence type="ECO:0000256" key="2">
    <source>
        <dbReference type="ARBA" id="ARBA00022723"/>
    </source>
</evidence>
<dbReference type="InterPro" id="IPR007197">
    <property type="entry name" value="rSAM"/>
</dbReference>
<dbReference type="InterPro" id="IPR058240">
    <property type="entry name" value="rSAM_sf"/>
</dbReference>
<evidence type="ECO:0000256" key="4">
    <source>
        <dbReference type="ARBA" id="ARBA00023014"/>
    </source>
</evidence>
<evidence type="ECO:0000256" key="3">
    <source>
        <dbReference type="ARBA" id="ARBA00023004"/>
    </source>
</evidence>
<dbReference type="Gene3D" id="3.20.20.70">
    <property type="entry name" value="Aldolase class I"/>
    <property type="match status" value="1"/>
</dbReference>
<dbReference type="GO" id="GO:0046872">
    <property type="term" value="F:metal ion binding"/>
    <property type="evidence" value="ECO:0007669"/>
    <property type="project" value="UniProtKB-KW"/>
</dbReference>
<comment type="caution">
    <text evidence="6">The sequence shown here is derived from an EMBL/GenBank/DDBJ whole genome shotgun (WGS) entry which is preliminary data.</text>
</comment>
<dbReference type="InterPro" id="IPR013785">
    <property type="entry name" value="Aldolase_TIM"/>
</dbReference>
<gene>
    <name evidence="6" type="ORF">F4562_000625</name>
</gene>
<dbReference type="Proteomes" id="UP000540685">
    <property type="component" value="Unassembled WGS sequence"/>
</dbReference>
<proteinExistence type="predicted"/>
<dbReference type="GO" id="GO:0003824">
    <property type="term" value="F:catalytic activity"/>
    <property type="evidence" value="ECO:0007669"/>
    <property type="project" value="InterPro"/>
</dbReference>
<evidence type="ECO:0000313" key="6">
    <source>
        <dbReference type="EMBL" id="MBB5817563.1"/>
    </source>
</evidence>
<dbReference type="EMBL" id="JACHMP010000001">
    <property type="protein sequence ID" value="MBB5817563.1"/>
    <property type="molecule type" value="Genomic_DNA"/>
</dbReference>
<feature type="domain" description="Radical SAM core" evidence="5">
    <location>
        <begin position="5"/>
        <end position="229"/>
    </location>
</feature>
<dbReference type="SUPFAM" id="SSF102114">
    <property type="entry name" value="Radical SAM enzymes"/>
    <property type="match status" value="1"/>
</dbReference>
<dbReference type="CDD" id="cd01335">
    <property type="entry name" value="Radical_SAM"/>
    <property type="match status" value="1"/>
</dbReference>
<evidence type="ECO:0000256" key="1">
    <source>
        <dbReference type="ARBA" id="ARBA00022691"/>
    </source>
</evidence>
<sequence length="348" mass="38215">MSVSVSRPTDVIWDLTYACPLRCVHCYSESGRRPTRQLSHGEMLRVADAVISLGPETVEFAGGEPLVIEGIYEVAEHIARAGIKVSLYTSGWTLTPETAEEAAQVFHRITVSVDGADAEVHDRIRGRAGSFERAMNALALLDGVSARRSAGGGDPVIFGIDCSVLRGNLHQTEEFCTAVAPRFPRMRFLNFAAAVPSGLASRPGFSEAELLTNEELRTLTGQEHAERLRSLAPASVAVSTSSNLILLMHPDHIERFGFSLMQVEPDGEVRAMPVYEGCVGNLLTDDPAVLWRRATERWRDPFVVEAVSRVRSLADWAEAVRRIDRRFGSREVLARIGRRPPWPASGLS</sequence>
<keyword evidence="7" id="KW-1185">Reference proteome</keyword>
<dbReference type="Pfam" id="PF04055">
    <property type="entry name" value="Radical_SAM"/>
    <property type="match status" value="1"/>
</dbReference>